<dbReference type="EMBL" id="FUXX01000044">
    <property type="protein sequence ID" value="SKA67832.1"/>
    <property type="molecule type" value="Genomic_DNA"/>
</dbReference>
<evidence type="ECO:0000313" key="1">
    <source>
        <dbReference type="EMBL" id="SKA67832.1"/>
    </source>
</evidence>
<dbReference type="Proteomes" id="UP000242432">
    <property type="component" value="Unassembled WGS sequence"/>
</dbReference>
<reference evidence="2" key="1">
    <citation type="submission" date="2017-02" db="EMBL/GenBank/DDBJ databases">
        <authorList>
            <person name="Varghese N."/>
            <person name="Submissions S."/>
        </authorList>
    </citation>
    <scope>NUCLEOTIDE SEQUENCE [LARGE SCALE GENOMIC DNA]</scope>
    <source>
        <strain evidence="2">DSM 3072</strain>
    </source>
</reference>
<proteinExistence type="predicted"/>
<gene>
    <name evidence="1" type="ORF">SAMN02745213_01988</name>
</gene>
<sequence>MTKANLFLIALTVITAIASVTISAIQDEPTTVTRVNSSFTIDR</sequence>
<evidence type="ECO:0000313" key="2">
    <source>
        <dbReference type="Proteomes" id="UP000242432"/>
    </source>
</evidence>
<dbReference type="AlphaFoldDB" id="A0A1T4VS70"/>
<name>A0A1T4VS70_9GAMM</name>
<protein>
    <submittedName>
        <fullName evidence="1">Uncharacterized protein</fullName>
    </submittedName>
</protein>
<dbReference type="RefSeq" id="WP_268844397.1">
    <property type="nucleotide sequence ID" value="NZ_FUXX01000044.1"/>
</dbReference>
<organism evidence="1 2">
    <name type="scientific">Succinivibrio dextrinosolvens DSM 3072</name>
    <dbReference type="NCBI Taxonomy" id="1123324"/>
    <lineage>
        <taxon>Bacteria</taxon>
        <taxon>Pseudomonadati</taxon>
        <taxon>Pseudomonadota</taxon>
        <taxon>Gammaproteobacteria</taxon>
        <taxon>Aeromonadales</taxon>
        <taxon>Succinivibrionaceae</taxon>
        <taxon>Succinivibrio</taxon>
    </lineage>
</organism>
<keyword evidence="2" id="KW-1185">Reference proteome</keyword>
<accession>A0A1T4VS70</accession>
<dbReference type="STRING" id="83771.SAMN02910357_01206"/>